<gene>
    <name evidence="1" type="ORF">R3P38DRAFT_3355147</name>
</gene>
<evidence type="ECO:0000313" key="2">
    <source>
        <dbReference type="Proteomes" id="UP001362999"/>
    </source>
</evidence>
<dbReference type="AlphaFoldDB" id="A0AAW0BIM5"/>
<sequence length="130" mass="14468">MRNSKSGGPGYCATAGSFLRRFERERRPDVFPNVNLLLYLFGNVIRSTIKEVSRVPCRCKLPAKNLENGAISRRAGGRVRVYKCSYLSLTCVVSAVLNTHFAFETVSKLCIKFNLCLNSVSRASRAGVFL</sequence>
<dbReference type="Proteomes" id="UP001362999">
    <property type="component" value="Unassembled WGS sequence"/>
</dbReference>
<organism evidence="1 2">
    <name type="scientific">Favolaschia claudopus</name>
    <dbReference type="NCBI Taxonomy" id="2862362"/>
    <lineage>
        <taxon>Eukaryota</taxon>
        <taxon>Fungi</taxon>
        <taxon>Dikarya</taxon>
        <taxon>Basidiomycota</taxon>
        <taxon>Agaricomycotina</taxon>
        <taxon>Agaricomycetes</taxon>
        <taxon>Agaricomycetidae</taxon>
        <taxon>Agaricales</taxon>
        <taxon>Marasmiineae</taxon>
        <taxon>Mycenaceae</taxon>
        <taxon>Favolaschia</taxon>
    </lineage>
</organism>
<proteinExistence type="predicted"/>
<keyword evidence="2" id="KW-1185">Reference proteome</keyword>
<protein>
    <submittedName>
        <fullName evidence="1">Uncharacterized protein</fullName>
    </submittedName>
</protein>
<name>A0AAW0BIM5_9AGAR</name>
<evidence type="ECO:0000313" key="1">
    <source>
        <dbReference type="EMBL" id="KAK7026627.1"/>
    </source>
</evidence>
<reference evidence="1 2" key="1">
    <citation type="journal article" date="2024" name="J Genomics">
        <title>Draft genome sequencing and assembly of Favolaschia claudopus CIRM-BRFM 2984 isolated from oak limbs.</title>
        <authorList>
            <person name="Navarro D."/>
            <person name="Drula E."/>
            <person name="Chaduli D."/>
            <person name="Cazenave R."/>
            <person name="Ahrendt S."/>
            <person name="Wang J."/>
            <person name="Lipzen A."/>
            <person name="Daum C."/>
            <person name="Barry K."/>
            <person name="Grigoriev I.V."/>
            <person name="Favel A."/>
            <person name="Rosso M.N."/>
            <person name="Martin F."/>
        </authorList>
    </citation>
    <scope>NUCLEOTIDE SEQUENCE [LARGE SCALE GENOMIC DNA]</scope>
    <source>
        <strain evidence="1 2">CIRM-BRFM 2984</strain>
    </source>
</reference>
<accession>A0AAW0BIM5</accession>
<comment type="caution">
    <text evidence="1">The sequence shown here is derived from an EMBL/GenBank/DDBJ whole genome shotgun (WGS) entry which is preliminary data.</text>
</comment>
<dbReference type="EMBL" id="JAWWNJ010000031">
    <property type="protein sequence ID" value="KAK7026627.1"/>
    <property type="molecule type" value="Genomic_DNA"/>
</dbReference>